<evidence type="ECO:0000256" key="7">
    <source>
        <dbReference type="ARBA" id="ARBA00023237"/>
    </source>
</evidence>
<reference evidence="10" key="2">
    <citation type="submission" date="2016-11" db="EMBL/GenBank/DDBJ databases">
        <authorList>
            <person name="Jaros S."/>
            <person name="Januszkiewicz K."/>
            <person name="Wedrychowicz H."/>
        </authorList>
    </citation>
    <scope>NUCLEOTIDE SEQUENCE [LARGE SCALE GENOMIC DNA]</scope>
    <source>
        <strain evidence="10">DSM 19859</strain>
    </source>
</reference>
<dbReference type="Proteomes" id="UP000290037">
    <property type="component" value="Unassembled WGS sequence"/>
</dbReference>
<feature type="signal peptide" evidence="8">
    <location>
        <begin position="1"/>
        <end position="20"/>
    </location>
</feature>
<feature type="chain" id="PRO_5012047946" evidence="8">
    <location>
        <begin position="21"/>
        <end position="459"/>
    </location>
</feature>
<gene>
    <name evidence="9" type="ORF">DSM01_1461</name>
    <name evidence="10" type="ORF">SAMN04487999_2185</name>
</gene>
<dbReference type="Proteomes" id="UP000184240">
    <property type="component" value="Unassembled WGS sequence"/>
</dbReference>
<keyword evidence="12" id="KW-1185">Reference proteome</keyword>
<protein>
    <submittedName>
        <fullName evidence="10">Outer membrane protein TolC</fullName>
    </submittedName>
</protein>
<reference evidence="9 12" key="3">
    <citation type="submission" date="2018-07" db="EMBL/GenBank/DDBJ databases">
        <title>Leeuwenhoekiella genomics.</title>
        <authorList>
            <person name="Tahon G."/>
            <person name="Willems A."/>
        </authorList>
    </citation>
    <scope>NUCLEOTIDE SEQUENCE [LARGE SCALE GENOMIC DNA]</scope>
    <source>
        <strain evidence="9 12">LMG 24856</strain>
    </source>
</reference>
<keyword evidence="3" id="KW-0813">Transport</keyword>
<evidence type="ECO:0000256" key="1">
    <source>
        <dbReference type="ARBA" id="ARBA00004442"/>
    </source>
</evidence>
<dbReference type="EMBL" id="QOVN01000003">
    <property type="protein sequence ID" value="RXG29363.1"/>
    <property type="molecule type" value="Genomic_DNA"/>
</dbReference>
<dbReference type="EMBL" id="FQXT01000004">
    <property type="protein sequence ID" value="SHI13706.1"/>
    <property type="molecule type" value="Genomic_DNA"/>
</dbReference>
<evidence type="ECO:0000256" key="8">
    <source>
        <dbReference type="SAM" id="SignalP"/>
    </source>
</evidence>
<dbReference type="GO" id="GO:0015562">
    <property type="term" value="F:efflux transmembrane transporter activity"/>
    <property type="evidence" value="ECO:0007669"/>
    <property type="project" value="InterPro"/>
</dbReference>
<sequence>MQKPMFLFLCLLGYLNPSLAQDTTEVESYALSLQEAITYGLENSYDAKNALTDVEIALKQKWEVIAQGLPQISGEVTYQNQFIQPTSFIPAVVFDPSADPGDFIPVQFSQKQNASAVATWNQLIFDGSYIVGVQSAKTLLQISENAKVKTDLEVKQAIIEAYGNVLLAQESVAILQKNIETVNKNLNDTQKIFENGLGEEEDVEQLQITALGLETQLNNTVRQLAIAYDMLKLTLGIPIDSKLMVTDELEDLTMQYYDLNLLTQDINPEQNIDYRIAQDQTNLAETEVKLEKSKALPRLSAYLNYGAAGASNSFTFLSDEQRYFEQSILGVSLTVPIFSSGMRAAKTAQKELAYQQSLEDLERARNQVKLQIATARNDYQFALDNFATQEKNLDLAERIENKNSIKFFEGIASSFELSEAQTQLYQAQQDYLQAMYDVIANKAALEKVLDTTVYQPKED</sequence>
<keyword evidence="8" id="KW-0732">Signal</keyword>
<reference evidence="11" key="1">
    <citation type="submission" date="2016-11" db="EMBL/GenBank/DDBJ databases">
        <authorList>
            <person name="Varghese N."/>
            <person name="Submissions S."/>
        </authorList>
    </citation>
    <scope>NUCLEOTIDE SEQUENCE [LARGE SCALE GENOMIC DNA]</scope>
    <source>
        <strain evidence="11">DSM 19859</strain>
    </source>
</reference>
<evidence type="ECO:0000313" key="9">
    <source>
        <dbReference type="EMBL" id="RXG29363.1"/>
    </source>
</evidence>
<keyword evidence="7" id="KW-0998">Cell outer membrane</keyword>
<keyword evidence="4" id="KW-1134">Transmembrane beta strand</keyword>
<keyword evidence="6" id="KW-0472">Membrane</keyword>
<comment type="subcellular location">
    <subcellularLocation>
        <location evidence="1">Cell outer membrane</location>
    </subcellularLocation>
</comment>
<dbReference type="STRING" id="573501.SAMN04487999_2185"/>
<keyword evidence="5" id="KW-0812">Transmembrane</keyword>
<dbReference type="InterPro" id="IPR003423">
    <property type="entry name" value="OMP_efflux"/>
</dbReference>
<dbReference type="RefSeq" id="WP_072983019.1">
    <property type="nucleotide sequence ID" value="NZ_CAXPJH010000004.1"/>
</dbReference>
<dbReference type="PANTHER" id="PTHR30026">
    <property type="entry name" value="OUTER MEMBRANE PROTEIN TOLC"/>
    <property type="match status" value="1"/>
</dbReference>
<dbReference type="InterPro" id="IPR051906">
    <property type="entry name" value="TolC-like"/>
</dbReference>
<name>A0A1M5YNZ5_9FLAO</name>
<dbReference type="Pfam" id="PF02321">
    <property type="entry name" value="OEP"/>
    <property type="match status" value="1"/>
</dbReference>
<organism evidence="10 11">
    <name type="scientific">Leeuwenhoekiella palythoae</name>
    <dbReference type="NCBI Taxonomy" id="573501"/>
    <lineage>
        <taxon>Bacteria</taxon>
        <taxon>Pseudomonadati</taxon>
        <taxon>Bacteroidota</taxon>
        <taxon>Flavobacteriia</taxon>
        <taxon>Flavobacteriales</taxon>
        <taxon>Flavobacteriaceae</taxon>
        <taxon>Leeuwenhoekiella</taxon>
    </lineage>
</organism>
<evidence type="ECO:0000313" key="12">
    <source>
        <dbReference type="Proteomes" id="UP000290037"/>
    </source>
</evidence>
<evidence type="ECO:0000313" key="11">
    <source>
        <dbReference type="Proteomes" id="UP000184240"/>
    </source>
</evidence>
<evidence type="ECO:0000256" key="6">
    <source>
        <dbReference type="ARBA" id="ARBA00023136"/>
    </source>
</evidence>
<dbReference type="GO" id="GO:1990281">
    <property type="term" value="C:efflux pump complex"/>
    <property type="evidence" value="ECO:0007669"/>
    <property type="project" value="TreeGrafter"/>
</dbReference>
<evidence type="ECO:0000256" key="4">
    <source>
        <dbReference type="ARBA" id="ARBA00022452"/>
    </source>
</evidence>
<evidence type="ECO:0000256" key="5">
    <source>
        <dbReference type="ARBA" id="ARBA00022692"/>
    </source>
</evidence>
<dbReference type="GO" id="GO:0009279">
    <property type="term" value="C:cell outer membrane"/>
    <property type="evidence" value="ECO:0007669"/>
    <property type="project" value="UniProtKB-SubCell"/>
</dbReference>
<dbReference type="GO" id="GO:0015288">
    <property type="term" value="F:porin activity"/>
    <property type="evidence" value="ECO:0007669"/>
    <property type="project" value="TreeGrafter"/>
</dbReference>
<dbReference type="SUPFAM" id="SSF56954">
    <property type="entry name" value="Outer membrane efflux proteins (OEP)"/>
    <property type="match status" value="1"/>
</dbReference>
<dbReference type="Gene3D" id="1.20.1600.10">
    <property type="entry name" value="Outer membrane efflux proteins (OEP)"/>
    <property type="match status" value="1"/>
</dbReference>
<evidence type="ECO:0000313" key="10">
    <source>
        <dbReference type="EMBL" id="SHI13706.1"/>
    </source>
</evidence>
<dbReference type="PANTHER" id="PTHR30026:SF20">
    <property type="entry name" value="OUTER MEMBRANE PROTEIN TOLC"/>
    <property type="match status" value="1"/>
</dbReference>
<proteinExistence type="inferred from homology"/>
<dbReference type="OrthoDB" id="367883at2"/>
<evidence type="ECO:0000256" key="3">
    <source>
        <dbReference type="ARBA" id="ARBA00022448"/>
    </source>
</evidence>
<accession>A0A1M5YNZ5</accession>
<dbReference type="AlphaFoldDB" id="A0A1M5YNZ5"/>
<comment type="similarity">
    <text evidence="2">Belongs to the outer membrane factor (OMF) (TC 1.B.17) family.</text>
</comment>
<evidence type="ECO:0000256" key="2">
    <source>
        <dbReference type="ARBA" id="ARBA00007613"/>
    </source>
</evidence>